<dbReference type="EMBL" id="KP401707">
    <property type="protein sequence ID" value="ALO70143.1"/>
    <property type="molecule type" value="Genomic_DNA"/>
</dbReference>
<evidence type="ECO:0000259" key="5">
    <source>
        <dbReference type="Pfam" id="PF23598"/>
    </source>
</evidence>
<evidence type="ECO:0000259" key="3">
    <source>
        <dbReference type="Pfam" id="PF00931"/>
    </source>
</evidence>
<keyword evidence="1" id="KW-0677">Repeat</keyword>
<feature type="domain" description="Disease resistance protein winged helix" evidence="4">
    <location>
        <begin position="403"/>
        <end position="482"/>
    </location>
</feature>
<gene>
    <name evidence="6" type="primary">Os09g16000</name>
</gene>
<dbReference type="AlphaFoldDB" id="A0A0U2JSG5"/>
<dbReference type="Gene3D" id="3.80.10.10">
    <property type="entry name" value="Ribonuclease Inhibitor"/>
    <property type="match status" value="1"/>
</dbReference>
<dbReference type="SUPFAM" id="SSF52047">
    <property type="entry name" value="RNI-like"/>
    <property type="match status" value="1"/>
</dbReference>
<dbReference type="Pfam" id="PF23559">
    <property type="entry name" value="WHD_DRP"/>
    <property type="match status" value="1"/>
</dbReference>
<name>A0A0U2JSG5_ORYSA</name>
<keyword evidence="2" id="KW-0611">Plant defense</keyword>
<dbReference type="Gene3D" id="1.10.10.10">
    <property type="entry name" value="Winged helix-like DNA-binding domain superfamily/Winged helix DNA-binding domain"/>
    <property type="match status" value="1"/>
</dbReference>
<dbReference type="GO" id="GO:0043531">
    <property type="term" value="F:ADP binding"/>
    <property type="evidence" value="ECO:0007669"/>
    <property type="project" value="InterPro"/>
</dbReference>
<dbReference type="PANTHER" id="PTHR36766">
    <property type="entry name" value="PLANT BROAD-SPECTRUM MILDEW RESISTANCE PROTEIN RPW8"/>
    <property type="match status" value="1"/>
</dbReference>
<evidence type="ECO:0000256" key="1">
    <source>
        <dbReference type="ARBA" id="ARBA00022737"/>
    </source>
</evidence>
<dbReference type="InterPro" id="IPR027417">
    <property type="entry name" value="P-loop_NTPase"/>
</dbReference>
<dbReference type="Pfam" id="PF00931">
    <property type="entry name" value="NB-ARC"/>
    <property type="match status" value="1"/>
</dbReference>
<evidence type="ECO:0000256" key="2">
    <source>
        <dbReference type="ARBA" id="ARBA00022821"/>
    </source>
</evidence>
<dbReference type="InterPro" id="IPR032675">
    <property type="entry name" value="LRR_dom_sf"/>
</dbReference>
<dbReference type="SUPFAM" id="SSF52540">
    <property type="entry name" value="P-loop containing nucleoside triphosphate hydrolases"/>
    <property type="match status" value="1"/>
</dbReference>
<dbReference type="InterPro" id="IPR002182">
    <property type="entry name" value="NB-ARC"/>
</dbReference>
<dbReference type="InterPro" id="IPR036388">
    <property type="entry name" value="WH-like_DNA-bd_sf"/>
</dbReference>
<dbReference type="InterPro" id="IPR058922">
    <property type="entry name" value="WHD_DRP"/>
</dbReference>
<evidence type="ECO:0000259" key="4">
    <source>
        <dbReference type="Pfam" id="PF23559"/>
    </source>
</evidence>
<feature type="domain" description="NB-ARC" evidence="3">
    <location>
        <begin position="137"/>
        <end position="316"/>
    </location>
</feature>
<dbReference type="InterPro" id="IPR055414">
    <property type="entry name" value="LRR_R13L4/SHOC2-like"/>
</dbReference>
<dbReference type="Gene3D" id="3.40.50.300">
    <property type="entry name" value="P-loop containing nucleotide triphosphate hydrolases"/>
    <property type="match status" value="1"/>
</dbReference>
<dbReference type="PANTHER" id="PTHR36766:SF40">
    <property type="entry name" value="DISEASE RESISTANCE PROTEIN RGA3"/>
    <property type="match status" value="1"/>
</dbReference>
<dbReference type="Pfam" id="PF23598">
    <property type="entry name" value="LRR_14"/>
    <property type="match status" value="1"/>
</dbReference>
<feature type="domain" description="Disease resistance R13L4/SHOC-2-like LRR" evidence="5">
    <location>
        <begin position="545"/>
        <end position="613"/>
    </location>
</feature>
<accession>A0A0U2JSG5</accession>
<evidence type="ECO:0000313" key="6">
    <source>
        <dbReference type="EMBL" id="ALO70143.1"/>
    </source>
</evidence>
<dbReference type="GO" id="GO:0006952">
    <property type="term" value="P:defense response"/>
    <property type="evidence" value="ECO:0007669"/>
    <property type="project" value="UniProtKB-KW"/>
</dbReference>
<reference evidence="6" key="1">
    <citation type="submission" date="2015-01" db="EMBL/GenBank/DDBJ databases">
        <authorList>
            <person name="Xiang T."/>
            <person name="Song Y."/>
            <person name="Huang L."/>
            <person name="Wang B."/>
            <person name="Wu P."/>
        </authorList>
    </citation>
    <scope>NUCLEOTIDE SEQUENCE</scope>
</reference>
<dbReference type="PRINTS" id="PR00364">
    <property type="entry name" value="DISEASERSIST"/>
</dbReference>
<protein>
    <submittedName>
        <fullName evidence="6">NBS-LRR-like resistance protein</fullName>
    </submittedName>
</protein>
<proteinExistence type="predicted"/>
<sequence length="682" mass="77152">MAGKATAVDVLRGLKRRFDRCRRQYAPWLPWKLDEALSVGVNPTLPLLQDMLLLPPPAPVPGDELGTIKGALYELEDLLDDLDEHAGVRRRPGGRPTWKRNNDAEFKLHHQHANPQHEKYKEMVGVNGATIIGRDTEKQYLKDLLSQSNPDDLSILPIVGLPGLGKTSLARLVFEDKEEGWDFDLRIWIHVDDNFDLEKFAVCIISEANKLMKGKFSHILNRSDCPSYLKFKDCIEEILSSSSCLIVLDGLLYANEHWLPDLKYVLGETKHKCTRFIVTTSSEEVAQVMHTVPSYKLGGLSEDDCWTLFSEKAFGSRDATIHSWQTKIGKAIVKRCMGMPILAQSLGLMVQNQDMETWLAAGNDELWELVERHSLEREVFSSFKQIYYDMSLMLKSCFLYLSVFPRGSDIDKDELIRQWIALDLINSSRHGTLPAFLHGEMFIEALVSRSFLQIVNTSSVTEKKCKNPPPTILKVHSLVYDFLRYIAADDIFTLDYAKSPNISVRNQPFRYAVLTNYSWQAKMHEDFIAKAKAAKAAIFRNYTQELKNLPQNIGDLKRLEHLNLSCCPEIRELPSSISGLDELKLLNLSSCTKLELLPHQFGNLSCLESLETAGCCSLQRLPESFGGLSKLCSLSLASCSSLQRLPDYIGELCSLEYLNISHAHLELPDSLTKLQSLRIVNS</sequence>
<organism evidence="6">
    <name type="scientific">Oryza sativa</name>
    <name type="common">Rice</name>
    <dbReference type="NCBI Taxonomy" id="4530"/>
    <lineage>
        <taxon>Eukaryota</taxon>
        <taxon>Viridiplantae</taxon>
        <taxon>Streptophyta</taxon>
        <taxon>Embryophyta</taxon>
        <taxon>Tracheophyta</taxon>
        <taxon>Spermatophyta</taxon>
        <taxon>Magnoliopsida</taxon>
        <taxon>Liliopsida</taxon>
        <taxon>Poales</taxon>
        <taxon>Poaceae</taxon>
        <taxon>BOP clade</taxon>
        <taxon>Oryzoideae</taxon>
        <taxon>Oryzeae</taxon>
        <taxon>Oryzinae</taxon>
        <taxon>Oryza</taxon>
    </lineage>
</organism>